<dbReference type="AlphaFoldDB" id="A0ABD2CG12"/>
<accession>A0ABD2CG12</accession>
<gene>
    <name evidence="1" type="ORF">V1477_007861</name>
</gene>
<name>A0ABD2CG12_VESMC</name>
<evidence type="ECO:0000313" key="2">
    <source>
        <dbReference type="Proteomes" id="UP001607303"/>
    </source>
</evidence>
<reference evidence="1 2" key="1">
    <citation type="journal article" date="2024" name="Ann. Entomol. Soc. Am.">
        <title>Genomic analyses of the southern and eastern yellowjacket wasps (Hymenoptera: Vespidae) reveal evolutionary signatures of social life.</title>
        <authorList>
            <person name="Catto M.A."/>
            <person name="Caine P.B."/>
            <person name="Orr S.E."/>
            <person name="Hunt B.G."/>
            <person name="Goodisman M.A.D."/>
        </authorList>
    </citation>
    <scope>NUCLEOTIDE SEQUENCE [LARGE SCALE GENOMIC DNA]</scope>
    <source>
        <strain evidence="1">232</strain>
        <tissue evidence="1">Head and thorax</tissue>
    </source>
</reference>
<sequence>MISSKMINNLIEKYSKGREHRLISVSRRVRSRVDTCDVTYLSVSTEMINNQQSVFWRMKGSIMNLDKTYDMVRRGSIFYKQSAHKSNDIMETLTVKQLRFRGEAWSPTPEV</sequence>
<organism evidence="1 2">
    <name type="scientific">Vespula maculifrons</name>
    <name type="common">Eastern yellow jacket</name>
    <name type="synonym">Wasp</name>
    <dbReference type="NCBI Taxonomy" id="7453"/>
    <lineage>
        <taxon>Eukaryota</taxon>
        <taxon>Metazoa</taxon>
        <taxon>Ecdysozoa</taxon>
        <taxon>Arthropoda</taxon>
        <taxon>Hexapoda</taxon>
        <taxon>Insecta</taxon>
        <taxon>Pterygota</taxon>
        <taxon>Neoptera</taxon>
        <taxon>Endopterygota</taxon>
        <taxon>Hymenoptera</taxon>
        <taxon>Apocrita</taxon>
        <taxon>Aculeata</taxon>
        <taxon>Vespoidea</taxon>
        <taxon>Vespidae</taxon>
        <taxon>Vespinae</taxon>
        <taxon>Vespula</taxon>
    </lineage>
</organism>
<dbReference type="EMBL" id="JAYRBN010000053">
    <property type="protein sequence ID" value="KAL2743985.1"/>
    <property type="molecule type" value="Genomic_DNA"/>
</dbReference>
<protein>
    <submittedName>
        <fullName evidence="1">Uncharacterized protein</fullName>
    </submittedName>
</protein>
<evidence type="ECO:0000313" key="1">
    <source>
        <dbReference type="EMBL" id="KAL2743985.1"/>
    </source>
</evidence>
<keyword evidence="2" id="KW-1185">Reference proteome</keyword>
<comment type="caution">
    <text evidence="1">The sequence shown here is derived from an EMBL/GenBank/DDBJ whole genome shotgun (WGS) entry which is preliminary data.</text>
</comment>
<proteinExistence type="predicted"/>
<dbReference type="Proteomes" id="UP001607303">
    <property type="component" value="Unassembled WGS sequence"/>
</dbReference>